<dbReference type="PANTHER" id="PTHR33360:SF2">
    <property type="entry name" value="TRANSPOSASE FOR INSERTION SEQUENCE ELEMENT IS200"/>
    <property type="match status" value="1"/>
</dbReference>
<dbReference type="GO" id="GO:0003677">
    <property type="term" value="F:DNA binding"/>
    <property type="evidence" value="ECO:0007669"/>
    <property type="project" value="InterPro"/>
</dbReference>
<evidence type="ECO:0000313" key="2">
    <source>
        <dbReference type="EMBL" id="GFN45866.1"/>
    </source>
</evidence>
<dbReference type="SMART" id="SM01321">
    <property type="entry name" value="Y1_Tnp"/>
    <property type="match status" value="1"/>
</dbReference>
<dbReference type="AlphaFoldDB" id="A0A6L2ZM98"/>
<dbReference type="EMBL" id="BLXO01000002">
    <property type="protein sequence ID" value="GFN45866.1"/>
    <property type="molecule type" value="Genomic_DNA"/>
</dbReference>
<comment type="caution">
    <text evidence="2">The sequence shown here is derived from an EMBL/GenBank/DDBJ whole genome shotgun (WGS) entry which is preliminary data.</text>
</comment>
<dbReference type="PANTHER" id="PTHR33360">
    <property type="entry name" value="TRANSPOSASE FOR INSERTION SEQUENCE ELEMENT IS200"/>
    <property type="match status" value="1"/>
</dbReference>
<dbReference type="InterPro" id="IPR002686">
    <property type="entry name" value="Transposase_17"/>
</dbReference>
<dbReference type="SUPFAM" id="SSF143422">
    <property type="entry name" value="Transposase IS200-like"/>
    <property type="match status" value="1"/>
</dbReference>
<name>A0A6L2ZM98_9ENTR</name>
<proteinExistence type="predicted"/>
<dbReference type="NCBIfam" id="NF033573">
    <property type="entry name" value="transpos_IS200"/>
    <property type="match status" value="1"/>
</dbReference>
<dbReference type="GO" id="GO:0004803">
    <property type="term" value="F:transposase activity"/>
    <property type="evidence" value="ECO:0007669"/>
    <property type="project" value="InterPro"/>
</dbReference>
<organism evidence="2 3">
    <name type="scientific">Candidatus Regiella insecticola</name>
    <dbReference type="NCBI Taxonomy" id="138073"/>
    <lineage>
        <taxon>Bacteria</taxon>
        <taxon>Pseudomonadati</taxon>
        <taxon>Pseudomonadota</taxon>
        <taxon>Gammaproteobacteria</taxon>
        <taxon>Enterobacterales</taxon>
        <taxon>Enterobacteriaceae</taxon>
        <taxon>aphid secondary symbionts</taxon>
        <taxon>Candidatus Regiella</taxon>
    </lineage>
</organism>
<feature type="domain" description="Transposase IS200-like" evidence="1">
    <location>
        <begin position="15"/>
        <end position="133"/>
    </location>
</feature>
<protein>
    <submittedName>
        <fullName evidence="2">Transposase IS200 like</fullName>
    </submittedName>
</protein>
<dbReference type="InterPro" id="IPR036515">
    <property type="entry name" value="Transposase_17_sf"/>
</dbReference>
<evidence type="ECO:0000313" key="3">
    <source>
        <dbReference type="Proteomes" id="UP000504714"/>
    </source>
</evidence>
<accession>A0A6L2ZM98</accession>
<evidence type="ECO:0000259" key="1">
    <source>
        <dbReference type="SMART" id="SM01321"/>
    </source>
</evidence>
<dbReference type="Gene3D" id="3.30.70.1290">
    <property type="entry name" value="Transposase IS200-like"/>
    <property type="match status" value="1"/>
</dbReference>
<sequence length="147" mass="17076">MTMTTSSYESLSHSKWDCKYHLIFVPKYRKKMLYGKIRQFLGPLFHDLAKHRSCRILEGHMVQDHVHMLIAILPKYSVAEVIGYIKGKSAIAVARQFGGRKRNFNGERFWARGYAVSTVGFEEAKIKEYIRNQEQLDTKGADERGDF</sequence>
<reference evidence="2 3" key="1">
    <citation type="submission" date="2020-06" db="EMBL/GenBank/DDBJ databases">
        <title>The genome sequence of Candidatus Regiella insecticola strain Tut.</title>
        <authorList>
            <person name="Nikoh N."/>
            <person name="Tsuchida T."/>
            <person name="Koga R."/>
            <person name="Oshima K."/>
            <person name="Hattori M."/>
            <person name="Fukatsu T."/>
        </authorList>
    </citation>
    <scope>NUCLEOTIDE SEQUENCE [LARGE SCALE GENOMIC DNA]</scope>
    <source>
        <strain evidence="2 3">Tut</strain>
    </source>
</reference>
<dbReference type="Proteomes" id="UP000504714">
    <property type="component" value="Unassembled WGS sequence"/>
</dbReference>
<dbReference type="GO" id="GO:0006313">
    <property type="term" value="P:DNA transposition"/>
    <property type="evidence" value="ECO:0007669"/>
    <property type="project" value="InterPro"/>
</dbReference>
<gene>
    <name evidence="2" type="primary">tnpA</name>
    <name evidence="2" type="ORF">RINTU1_12180</name>
</gene>
<dbReference type="Pfam" id="PF01797">
    <property type="entry name" value="Y1_Tnp"/>
    <property type="match status" value="1"/>
</dbReference>